<dbReference type="GO" id="GO:0008817">
    <property type="term" value="F:corrinoid adenosyltransferase activity"/>
    <property type="evidence" value="ECO:0007669"/>
    <property type="project" value="UniProtKB-EC"/>
</dbReference>
<evidence type="ECO:0000313" key="7">
    <source>
        <dbReference type="Proteomes" id="UP001267426"/>
    </source>
</evidence>
<accession>A0ABU3BPG7</accession>
<comment type="caution">
    <text evidence="6">The sequence shown here is derived from an EMBL/GenBank/DDBJ whole genome shotgun (WGS) entry which is preliminary data.</text>
</comment>
<comment type="catalytic activity">
    <reaction evidence="4">
        <text>2 cob(II)alamin + reduced [electron-transfer flavoprotein] + 2 ATP = 2 adenosylcob(III)alamin + 2 triphosphate + oxidized [electron-transfer flavoprotein] + 3 H(+)</text>
        <dbReference type="Rhea" id="RHEA:28671"/>
        <dbReference type="Rhea" id="RHEA-COMP:10685"/>
        <dbReference type="Rhea" id="RHEA-COMP:10686"/>
        <dbReference type="ChEBI" id="CHEBI:15378"/>
        <dbReference type="ChEBI" id="CHEBI:16304"/>
        <dbReference type="ChEBI" id="CHEBI:18036"/>
        <dbReference type="ChEBI" id="CHEBI:18408"/>
        <dbReference type="ChEBI" id="CHEBI:30616"/>
        <dbReference type="ChEBI" id="CHEBI:57692"/>
        <dbReference type="ChEBI" id="CHEBI:58307"/>
        <dbReference type="EC" id="2.5.1.17"/>
    </reaction>
</comment>
<keyword evidence="4" id="KW-0169">Cobalamin biosynthesis</keyword>
<comment type="catalytic activity">
    <reaction evidence="4">
        <text>2 cob(II)yrinate a,c diamide + reduced [electron-transfer flavoprotein] + 2 ATP = 2 adenosylcob(III)yrinate a,c-diamide + 2 triphosphate + oxidized [electron-transfer flavoprotein] + 3 H(+)</text>
        <dbReference type="Rhea" id="RHEA:11528"/>
        <dbReference type="Rhea" id="RHEA-COMP:10685"/>
        <dbReference type="Rhea" id="RHEA-COMP:10686"/>
        <dbReference type="ChEBI" id="CHEBI:15378"/>
        <dbReference type="ChEBI" id="CHEBI:18036"/>
        <dbReference type="ChEBI" id="CHEBI:30616"/>
        <dbReference type="ChEBI" id="CHEBI:57692"/>
        <dbReference type="ChEBI" id="CHEBI:58307"/>
        <dbReference type="ChEBI" id="CHEBI:58503"/>
        <dbReference type="ChEBI" id="CHEBI:58537"/>
        <dbReference type="EC" id="2.5.1.17"/>
    </reaction>
</comment>
<keyword evidence="2 4" id="KW-0547">Nucleotide-binding</keyword>
<keyword evidence="7" id="KW-1185">Reference proteome</keyword>
<dbReference type="InterPro" id="IPR029499">
    <property type="entry name" value="PduO-typ"/>
</dbReference>
<dbReference type="Pfam" id="PF01923">
    <property type="entry name" value="Cob_adeno_trans"/>
    <property type="match status" value="1"/>
</dbReference>
<proteinExistence type="inferred from homology"/>
<comment type="pathway">
    <text evidence="4">Cofactor biosynthesis; adenosylcobalamin biosynthesis; adenosylcobalamin from cob(II)yrinate a,c-diamide: step 2/7.</text>
</comment>
<gene>
    <name evidence="6" type="ORF">RM540_05410</name>
</gene>
<evidence type="ECO:0000313" key="6">
    <source>
        <dbReference type="EMBL" id="MDT0631183.1"/>
    </source>
</evidence>
<dbReference type="RefSeq" id="WP_311662525.1">
    <property type="nucleotide sequence ID" value="NZ_JAVRHT010000009.1"/>
</dbReference>
<dbReference type="Proteomes" id="UP001267426">
    <property type="component" value="Unassembled WGS sequence"/>
</dbReference>
<organism evidence="6 7">
    <name type="scientific">Rubrivirga litoralis</name>
    <dbReference type="NCBI Taxonomy" id="3075598"/>
    <lineage>
        <taxon>Bacteria</taxon>
        <taxon>Pseudomonadati</taxon>
        <taxon>Rhodothermota</taxon>
        <taxon>Rhodothermia</taxon>
        <taxon>Rhodothermales</taxon>
        <taxon>Rubricoccaceae</taxon>
        <taxon>Rubrivirga</taxon>
    </lineage>
</organism>
<protein>
    <recommendedName>
        <fullName evidence="4">Corrinoid adenosyltransferase</fullName>
        <ecNumber evidence="4">2.5.1.17</ecNumber>
    </recommendedName>
    <alternativeName>
        <fullName evidence="4">Cob(II)alamin adenosyltransferase</fullName>
    </alternativeName>
    <alternativeName>
        <fullName evidence="4">Cob(II)yrinic acid a,c-diamide adenosyltransferase</fullName>
    </alternativeName>
    <alternativeName>
        <fullName evidence="4">Cobinamide/cobalamin adenosyltransferase</fullName>
    </alternativeName>
</protein>
<evidence type="ECO:0000256" key="4">
    <source>
        <dbReference type="RuleBase" id="RU366026"/>
    </source>
</evidence>
<dbReference type="Gene3D" id="1.20.1200.10">
    <property type="entry name" value="Cobalamin adenosyltransferase-like"/>
    <property type="match status" value="1"/>
</dbReference>
<evidence type="ECO:0000256" key="1">
    <source>
        <dbReference type="ARBA" id="ARBA00022679"/>
    </source>
</evidence>
<keyword evidence="1 4" id="KW-0808">Transferase</keyword>
<dbReference type="InterPro" id="IPR016030">
    <property type="entry name" value="CblAdoTrfase-like"/>
</dbReference>
<feature type="domain" description="Cobalamin adenosyltransferase-like" evidence="5">
    <location>
        <begin position="3"/>
        <end position="170"/>
    </location>
</feature>
<dbReference type="SUPFAM" id="SSF89028">
    <property type="entry name" value="Cobalamin adenosyltransferase-like"/>
    <property type="match status" value="1"/>
</dbReference>
<reference evidence="6 7" key="1">
    <citation type="submission" date="2023-09" db="EMBL/GenBank/DDBJ databases">
        <authorList>
            <person name="Rey-Velasco X."/>
        </authorList>
    </citation>
    <scope>NUCLEOTIDE SEQUENCE [LARGE SCALE GENOMIC DNA]</scope>
    <source>
        <strain evidence="6 7">F394</strain>
    </source>
</reference>
<dbReference type="NCBIfam" id="TIGR00636">
    <property type="entry name" value="PduO_Nterm"/>
    <property type="match status" value="1"/>
</dbReference>
<sequence>MKVYTRTGDDGTTALFGGGRVAKSHPRISAYGTVDEANAALGMARAALGDQSGADRADALLARLQEELFVLGGDLASPGDVTYPVPRIEAPHVAALEADIDALTADLPALKHFVLPGGTPAAAALHLGRTVARRAERLVVETAALEEVSQDALHYLNRLSDLLFTLARWVNHAAGVAEPVWAPVERGSGGE</sequence>
<dbReference type="EC" id="2.5.1.17" evidence="4"/>
<name>A0ABU3BPG7_9BACT</name>
<keyword evidence="3 4" id="KW-0067">ATP-binding</keyword>
<evidence type="ECO:0000259" key="5">
    <source>
        <dbReference type="Pfam" id="PF01923"/>
    </source>
</evidence>
<evidence type="ECO:0000256" key="3">
    <source>
        <dbReference type="ARBA" id="ARBA00022840"/>
    </source>
</evidence>
<comment type="similarity">
    <text evidence="4">Belongs to the Cob(I)alamin adenosyltransferase family.</text>
</comment>
<evidence type="ECO:0000256" key="2">
    <source>
        <dbReference type="ARBA" id="ARBA00022741"/>
    </source>
</evidence>
<dbReference type="InterPro" id="IPR036451">
    <property type="entry name" value="CblAdoTrfase-like_sf"/>
</dbReference>
<dbReference type="EMBL" id="JAVRHT010000009">
    <property type="protein sequence ID" value="MDT0631183.1"/>
    <property type="molecule type" value="Genomic_DNA"/>
</dbReference>
<dbReference type="PANTHER" id="PTHR12213">
    <property type="entry name" value="CORRINOID ADENOSYLTRANSFERASE"/>
    <property type="match status" value="1"/>
</dbReference>
<dbReference type="PANTHER" id="PTHR12213:SF0">
    <property type="entry name" value="CORRINOID ADENOSYLTRANSFERASE MMAB"/>
    <property type="match status" value="1"/>
</dbReference>